<dbReference type="EMBL" id="JBEUSY010000018">
    <property type="protein sequence ID" value="KAL1246250.1"/>
    <property type="molecule type" value="Genomic_DNA"/>
</dbReference>
<comment type="caution">
    <text evidence="1">The sequence shown here is derived from an EMBL/GenBank/DDBJ whole genome shotgun (WGS) entry which is preliminary data.</text>
</comment>
<name>A0ABR3L1G6_TRISP</name>
<gene>
    <name evidence="1" type="ORF">TSPI_06499</name>
</gene>
<evidence type="ECO:0000313" key="2">
    <source>
        <dbReference type="Proteomes" id="UP001558632"/>
    </source>
</evidence>
<protein>
    <submittedName>
        <fullName evidence="1">DNA polymerase</fullName>
    </submittedName>
</protein>
<reference evidence="1 2" key="1">
    <citation type="submission" date="2024-07" db="EMBL/GenBank/DDBJ databases">
        <title>Enhanced genomic and transcriptomic resources for Trichinella pseudospiralis and T. spiralis underpin the discovery of pronounced molecular differences between stages and species.</title>
        <authorList>
            <person name="Pasi K.K."/>
            <person name="La Rosa G."/>
            <person name="Gomez-Morales M.A."/>
            <person name="Tosini F."/>
            <person name="Sumanam S."/>
            <person name="Young N.D."/>
            <person name="Chang B.C."/>
            <person name="Robin G.B."/>
        </authorList>
    </citation>
    <scope>NUCLEOTIDE SEQUENCE [LARGE SCALE GENOMIC DNA]</scope>
    <source>
        <strain evidence="1">ISS534</strain>
    </source>
</reference>
<proteinExistence type="predicted"/>
<keyword evidence="2" id="KW-1185">Reference proteome</keyword>
<evidence type="ECO:0000313" key="1">
    <source>
        <dbReference type="EMBL" id="KAL1246250.1"/>
    </source>
</evidence>
<sequence length="96" mass="10770">MPSAAPHHLNRNFDIISIVTLLLIPPLNWRDYVKAIEEVSQNSRNIGILAELFWSLFRSGPVVHHAHQFDLNVALQTLISIAFAADCSSHTQLKVT</sequence>
<dbReference type="Proteomes" id="UP001558632">
    <property type="component" value="Unassembled WGS sequence"/>
</dbReference>
<accession>A0ABR3L1G6</accession>
<organism evidence="1 2">
    <name type="scientific">Trichinella spiralis</name>
    <name type="common">Trichina worm</name>
    <dbReference type="NCBI Taxonomy" id="6334"/>
    <lineage>
        <taxon>Eukaryota</taxon>
        <taxon>Metazoa</taxon>
        <taxon>Ecdysozoa</taxon>
        <taxon>Nematoda</taxon>
        <taxon>Enoplea</taxon>
        <taxon>Dorylaimia</taxon>
        <taxon>Trichinellida</taxon>
        <taxon>Trichinellidae</taxon>
        <taxon>Trichinella</taxon>
    </lineage>
</organism>